<feature type="compositionally biased region" description="Basic and acidic residues" evidence="5">
    <location>
        <begin position="54"/>
        <end position="68"/>
    </location>
</feature>
<dbReference type="InterPro" id="IPR023798">
    <property type="entry name" value="Ribosomal_uS7_dom"/>
</dbReference>
<dbReference type="GO" id="GO:0006412">
    <property type="term" value="P:translation"/>
    <property type="evidence" value="ECO:0007669"/>
    <property type="project" value="InterPro"/>
</dbReference>
<dbReference type="CDD" id="cd14868">
    <property type="entry name" value="uS7_Mitochondria_Fungi"/>
    <property type="match status" value="1"/>
</dbReference>
<feature type="domain" description="Small ribosomal subunit protein uS7" evidence="6">
    <location>
        <begin position="161"/>
        <end position="301"/>
    </location>
</feature>
<dbReference type="EMBL" id="CAJVPQ010000950">
    <property type="protein sequence ID" value="CAG8522405.1"/>
    <property type="molecule type" value="Genomic_DNA"/>
</dbReference>
<reference evidence="7" key="1">
    <citation type="submission" date="2021-06" db="EMBL/GenBank/DDBJ databases">
        <authorList>
            <person name="Kallberg Y."/>
            <person name="Tangrot J."/>
            <person name="Rosling A."/>
        </authorList>
    </citation>
    <scope>NUCLEOTIDE SEQUENCE</scope>
    <source>
        <strain evidence="7">UK204</strain>
    </source>
</reference>
<dbReference type="PANTHER" id="PTHR11205">
    <property type="entry name" value="RIBOSOMAL PROTEIN S7"/>
    <property type="match status" value="1"/>
</dbReference>
<dbReference type="Pfam" id="PF00177">
    <property type="entry name" value="Ribosomal_S7"/>
    <property type="match status" value="1"/>
</dbReference>
<evidence type="ECO:0000256" key="4">
    <source>
        <dbReference type="RuleBase" id="RU003619"/>
    </source>
</evidence>
<dbReference type="AlphaFoldDB" id="A0A9N9A9P5"/>
<evidence type="ECO:0000313" key="8">
    <source>
        <dbReference type="Proteomes" id="UP000789570"/>
    </source>
</evidence>
<dbReference type="InterPro" id="IPR020606">
    <property type="entry name" value="Ribosomal_uS7_CS"/>
</dbReference>
<dbReference type="GO" id="GO:0003723">
    <property type="term" value="F:RNA binding"/>
    <property type="evidence" value="ECO:0007669"/>
    <property type="project" value="InterPro"/>
</dbReference>
<keyword evidence="2 4" id="KW-0689">Ribosomal protein</keyword>
<dbReference type="InterPro" id="IPR036823">
    <property type="entry name" value="Ribosomal_uS7_dom_sf"/>
</dbReference>
<name>A0A9N9A9P5_9GLOM</name>
<dbReference type="GO" id="GO:0005840">
    <property type="term" value="C:ribosome"/>
    <property type="evidence" value="ECO:0007669"/>
    <property type="project" value="UniProtKB-KW"/>
</dbReference>
<evidence type="ECO:0000259" key="6">
    <source>
        <dbReference type="Pfam" id="PF00177"/>
    </source>
</evidence>
<evidence type="ECO:0000256" key="3">
    <source>
        <dbReference type="ARBA" id="ARBA00023274"/>
    </source>
</evidence>
<protein>
    <submittedName>
        <fullName evidence="7">10955_t:CDS:1</fullName>
    </submittedName>
</protein>
<keyword evidence="3 4" id="KW-0687">Ribonucleoprotein</keyword>
<evidence type="ECO:0000256" key="5">
    <source>
        <dbReference type="SAM" id="MobiDB-lite"/>
    </source>
</evidence>
<dbReference type="Proteomes" id="UP000789570">
    <property type="component" value="Unassembled WGS sequence"/>
</dbReference>
<evidence type="ECO:0000256" key="1">
    <source>
        <dbReference type="ARBA" id="ARBA00007151"/>
    </source>
</evidence>
<dbReference type="SUPFAM" id="SSF47973">
    <property type="entry name" value="Ribosomal protein S7"/>
    <property type="match status" value="1"/>
</dbReference>
<sequence length="308" mass="34756">MNSLSIISARPFFTFVTRTKRFSSISPINSFHRSFQNSITHNDKESNETDDNQNEEKLFTNDSKKQNDPFDEIFNDLNKPSSNNKDSLSIFKETLSQLKSSETKPVLTPSHFSEISPKTSILNSLKSPATEILNSTSETIIDTSEVTPTLSSESNTETTIMVNDESRFVREDPVISLLTNMIMRDGKKATARRFVADAMIEIRKQTHNDPYLITKSAIEKASPMVSHMSSKKGSKVTLIPRPLNERQRQHKGIKWILDASDKRSGKVFSIRLANEILAVINGSSTALQKKEQLHKLVMANRANLPVKW</sequence>
<organism evidence="7 8">
    <name type="scientific">Funneliformis caledonium</name>
    <dbReference type="NCBI Taxonomy" id="1117310"/>
    <lineage>
        <taxon>Eukaryota</taxon>
        <taxon>Fungi</taxon>
        <taxon>Fungi incertae sedis</taxon>
        <taxon>Mucoromycota</taxon>
        <taxon>Glomeromycotina</taxon>
        <taxon>Glomeromycetes</taxon>
        <taxon>Glomerales</taxon>
        <taxon>Glomeraceae</taxon>
        <taxon>Funneliformis</taxon>
    </lineage>
</organism>
<proteinExistence type="inferred from homology"/>
<dbReference type="InterPro" id="IPR000235">
    <property type="entry name" value="Ribosomal_uS7"/>
</dbReference>
<evidence type="ECO:0000256" key="2">
    <source>
        <dbReference type="ARBA" id="ARBA00022980"/>
    </source>
</evidence>
<keyword evidence="8" id="KW-1185">Reference proteome</keyword>
<accession>A0A9N9A9P5</accession>
<dbReference type="InterPro" id="IPR047988">
    <property type="entry name" value="Ribosomal_uS7m_fungi"/>
</dbReference>
<dbReference type="PROSITE" id="PS00052">
    <property type="entry name" value="RIBOSOMAL_S7"/>
    <property type="match status" value="1"/>
</dbReference>
<comment type="caution">
    <text evidence="7">The sequence shown here is derived from an EMBL/GenBank/DDBJ whole genome shotgun (WGS) entry which is preliminary data.</text>
</comment>
<dbReference type="OrthoDB" id="9972728at2759"/>
<gene>
    <name evidence="7" type="ORF">FCALED_LOCUS4767</name>
</gene>
<dbReference type="GO" id="GO:0003735">
    <property type="term" value="F:structural constituent of ribosome"/>
    <property type="evidence" value="ECO:0007669"/>
    <property type="project" value="InterPro"/>
</dbReference>
<dbReference type="GO" id="GO:1990904">
    <property type="term" value="C:ribonucleoprotein complex"/>
    <property type="evidence" value="ECO:0007669"/>
    <property type="project" value="UniProtKB-KW"/>
</dbReference>
<feature type="region of interest" description="Disordered" evidence="5">
    <location>
        <begin position="39"/>
        <end position="80"/>
    </location>
</feature>
<comment type="similarity">
    <text evidence="1 4">Belongs to the universal ribosomal protein uS7 family.</text>
</comment>
<evidence type="ECO:0000313" key="7">
    <source>
        <dbReference type="EMBL" id="CAG8522405.1"/>
    </source>
</evidence>
<dbReference type="Gene3D" id="1.10.455.10">
    <property type="entry name" value="Ribosomal protein S7 domain"/>
    <property type="match status" value="1"/>
</dbReference>